<dbReference type="Proteomes" id="UP000765509">
    <property type="component" value="Unassembled WGS sequence"/>
</dbReference>
<protein>
    <submittedName>
        <fullName evidence="1">Uncharacterized protein</fullName>
    </submittedName>
</protein>
<keyword evidence="2" id="KW-1185">Reference proteome</keyword>
<proteinExistence type="predicted"/>
<accession>A0A9Q3K0U3</accession>
<reference evidence="1" key="1">
    <citation type="submission" date="2021-03" db="EMBL/GenBank/DDBJ databases">
        <title>Draft genome sequence of rust myrtle Austropuccinia psidii MF-1, a brazilian biotype.</title>
        <authorList>
            <person name="Quecine M.C."/>
            <person name="Pachon D.M.R."/>
            <person name="Bonatelli M.L."/>
            <person name="Correr F.H."/>
            <person name="Franceschini L.M."/>
            <person name="Leite T.F."/>
            <person name="Margarido G.R.A."/>
            <person name="Almeida C.A."/>
            <person name="Ferrarezi J.A."/>
            <person name="Labate C.A."/>
        </authorList>
    </citation>
    <scope>NUCLEOTIDE SEQUENCE</scope>
    <source>
        <strain evidence="1">MF-1</strain>
    </source>
</reference>
<evidence type="ECO:0000313" key="1">
    <source>
        <dbReference type="EMBL" id="MBW0572458.1"/>
    </source>
</evidence>
<evidence type="ECO:0000313" key="2">
    <source>
        <dbReference type="Proteomes" id="UP000765509"/>
    </source>
</evidence>
<sequence>MPFTKKGKEHKRELAGKHQGEWLAYCQHIYASAFMWHPDWAPWKNIGFSRFRSSQCHVGSNREVKGCVPNKAPWELGTILDSKLLSFKWKEEVSDILSASTQSDPSTTRE</sequence>
<gene>
    <name evidence="1" type="ORF">O181_112173</name>
</gene>
<dbReference type="AlphaFoldDB" id="A0A9Q3K0U3"/>
<name>A0A9Q3K0U3_9BASI</name>
<organism evidence="1 2">
    <name type="scientific">Austropuccinia psidii MF-1</name>
    <dbReference type="NCBI Taxonomy" id="1389203"/>
    <lineage>
        <taxon>Eukaryota</taxon>
        <taxon>Fungi</taxon>
        <taxon>Dikarya</taxon>
        <taxon>Basidiomycota</taxon>
        <taxon>Pucciniomycotina</taxon>
        <taxon>Pucciniomycetes</taxon>
        <taxon>Pucciniales</taxon>
        <taxon>Sphaerophragmiaceae</taxon>
        <taxon>Austropuccinia</taxon>
    </lineage>
</organism>
<comment type="caution">
    <text evidence="1">The sequence shown here is derived from an EMBL/GenBank/DDBJ whole genome shotgun (WGS) entry which is preliminary data.</text>
</comment>
<dbReference type="EMBL" id="AVOT02090120">
    <property type="protein sequence ID" value="MBW0572458.1"/>
    <property type="molecule type" value="Genomic_DNA"/>
</dbReference>